<keyword evidence="4" id="KW-1015">Disulfide bond</keyword>
<dbReference type="PANTHER" id="PTHR47966">
    <property type="entry name" value="BETA-SITE APP-CLEAVING ENZYME, ISOFORM A-RELATED"/>
    <property type="match status" value="1"/>
</dbReference>
<comment type="caution">
    <text evidence="7">The sequence shown here is derived from an EMBL/GenBank/DDBJ whole genome shotgun (WGS) entry which is preliminary data.</text>
</comment>
<evidence type="ECO:0000256" key="4">
    <source>
        <dbReference type="ARBA" id="ARBA00023157"/>
    </source>
</evidence>
<dbReference type="Gene3D" id="2.40.70.10">
    <property type="entry name" value="Acid Proteases"/>
    <property type="match status" value="2"/>
</dbReference>
<dbReference type="PROSITE" id="PS51767">
    <property type="entry name" value="PEPTIDASE_A1"/>
    <property type="match status" value="1"/>
</dbReference>
<dbReference type="InterPro" id="IPR033121">
    <property type="entry name" value="PEPTIDASE_A1"/>
</dbReference>
<evidence type="ECO:0000256" key="3">
    <source>
        <dbReference type="ARBA" id="ARBA00023145"/>
    </source>
</evidence>
<gene>
    <name evidence="7" type="ORF">HK100_011129</name>
</gene>
<organism evidence="7 8">
    <name type="scientific">Physocladia obscura</name>
    <dbReference type="NCBI Taxonomy" id="109957"/>
    <lineage>
        <taxon>Eukaryota</taxon>
        <taxon>Fungi</taxon>
        <taxon>Fungi incertae sedis</taxon>
        <taxon>Chytridiomycota</taxon>
        <taxon>Chytridiomycota incertae sedis</taxon>
        <taxon>Chytridiomycetes</taxon>
        <taxon>Chytridiales</taxon>
        <taxon>Chytriomycetaceae</taxon>
        <taxon>Physocladia</taxon>
    </lineage>
</organism>
<dbReference type="GO" id="GO:0004190">
    <property type="term" value="F:aspartic-type endopeptidase activity"/>
    <property type="evidence" value="ECO:0007669"/>
    <property type="project" value="InterPro"/>
</dbReference>
<dbReference type="InterPro" id="IPR034164">
    <property type="entry name" value="Pepsin-like_dom"/>
</dbReference>
<evidence type="ECO:0000256" key="1">
    <source>
        <dbReference type="ARBA" id="ARBA00007447"/>
    </source>
</evidence>
<accession>A0AAD5T2M3</accession>
<keyword evidence="2" id="KW-0645">Protease</keyword>
<evidence type="ECO:0000256" key="2">
    <source>
        <dbReference type="ARBA" id="ARBA00022670"/>
    </source>
</evidence>
<protein>
    <recommendedName>
        <fullName evidence="6">Peptidase A1 domain-containing protein</fullName>
    </recommendedName>
</protein>
<dbReference type="PRINTS" id="PR00792">
    <property type="entry name" value="PEPSIN"/>
</dbReference>
<keyword evidence="3" id="KW-0865">Zymogen</keyword>
<reference evidence="7" key="1">
    <citation type="submission" date="2020-05" db="EMBL/GenBank/DDBJ databases">
        <title>Phylogenomic resolution of chytrid fungi.</title>
        <authorList>
            <person name="Stajich J.E."/>
            <person name="Amses K."/>
            <person name="Simmons R."/>
            <person name="Seto K."/>
            <person name="Myers J."/>
            <person name="Bonds A."/>
            <person name="Quandt C.A."/>
            <person name="Barry K."/>
            <person name="Liu P."/>
            <person name="Grigoriev I."/>
            <person name="Longcore J.E."/>
            <person name="James T.Y."/>
        </authorList>
    </citation>
    <scope>NUCLEOTIDE SEQUENCE</scope>
    <source>
        <strain evidence="7">JEL0513</strain>
    </source>
</reference>
<dbReference type="CDD" id="cd05471">
    <property type="entry name" value="pepsin_like"/>
    <property type="match status" value="1"/>
</dbReference>
<keyword evidence="5" id="KW-0732">Signal</keyword>
<dbReference type="GO" id="GO:0006508">
    <property type="term" value="P:proteolysis"/>
    <property type="evidence" value="ECO:0007669"/>
    <property type="project" value="UniProtKB-KW"/>
</dbReference>
<comment type="similarity">
    <text evidence="1">Belongs to the peptidase A1 family.</text>
</comment>
<dbReference type="SUPFAM" id="SSF50630">
    <property type="entry name" value="Acid proteases"/>
    <property type="match status" value="1"/>
</dbReference>
<proteinExistence type="inferred from homology"/>
<feature type="domain" description="Peptidase A1" evidence="6">
    <location>
        <begin position="66"/>
        <end position="408"/>
    </location>
</feature>
<name>A0AAD5T2M3_9FUNG</name>
<dbReference type="Pfam" id="PF00026">
    <property type="entry name" value="Asp"/>
    <property type="match status" value="1"/>
</dbReference>
<evidence type="ECO:0000256" key="5">
    <source>
        <dbReference type="SAM" id="SignalP"/>
    </source>
</evidence>
<evidence type="ECO:0000313" key="8">
    <source>
        <dbReference type="Proteomes" id="UP001211907"/>
    </source>
</evidence>
<evidence type="ECO:0000313" key="7">
    <source>
        <dbReference type="EMBL" id="KAJ3124759.1"/>
    </source>
</evidence>
<feature type="chain" id="PRO_5042007360" description="Peptidase A1 domain-containing protein" evidence="5">
    <location>
        <begin position="17"/>
        <end position="410"/>
    </location>
</feature>
<dbReference type="InterPro" id="IPR001461">
    <property type="entry name" value="Aspartic_peptidase_A1"/>
</dbReference>
<sequence>MQIVAFLALAVGLIDAATPFNLPIARKRAPTKEDLDVSLIKFTKGLSTTTGSLSAPLANGGLGNYFFANLIVGGNSVAQSVCFDTGSSDTWVIGSTCTADSDGGCTPNEAGSVVVNSNFVATGVKGQTLYGTGTYGVNYTIYNTTVEYGNATATKLPIGLATYLFGGMSGVGILGMGWNDISQIAADLDAASKYPASANPIHNANFLDHLGLSLFGVYINEDNINGEVSFGYLDSSKYPTSSTFQYFPVTSFTYDGIVNANGWWQFKPSQVTISYTSTSKKVSSLSYTSYASQTATGVSIADSGTPELVFVTSAATTINKWLYSKYNANIGSIPCTGNPITITLTSSSGGAAVAYSIPYSLIALEDGGVCYSLIVGGAESIGFTIYGAPFFQSVYSAFDKLNSRLGFVSL</sequence>
<feature type="signal peptide" evidence="5">
    <location>
        <begin position="1"/>
        <end position="16"/>
    </location>
</feature>
<dbReference type="InterPro" id="IPR021109">
    <property type="entry name" value="Peptidase_aspartic_dom_sf"/>
</dbReference>
<keyword evidence="8" id="KW-1185">Reference proteome</keyword>
<evidence type="ECO:0000259" key="6">
    <source>
        <dbReference type="PROSITE" id="PS51767"/>
    </source>
</evidence>
<dbReference type="PANTHER" id="PTHR47966:SF1">
    <property type="entry name" value="ASPARTYL PROTEINASE"/>
    <property type="match status" value="1"/>
</dbReference>
<dbReference type="AlphaFoldDB" id="A0AAD5T2M3"/>
<keyword evidence="2" id="KW-0378">Hydrolase</keyword>
<dbReference type="Proteomes" id="UP001211907">
    <property type="component" value="Unassembled WGS sequence"/>
</dbReference>
<dbReference type="EMBL" id="JADGJH010000652">
    <property type="protein sequence ID" value="KAJ3124759.1"/>
    <property type="molecule type" value="Genomic_DNA"/>
</dbReference>